<evidence type="ECO:0000256" key="2">
    <source>
        <dbReference type="ARBA" id="ARBA00022670"/>
    </source>
</evidence>
<dbReference type="SMART" id="SM00848">
    <property type="entry name" value="Inhibitor_I29"/>
    <property type="match status" value="1"/>
</dbReference>
<organism evidence="11">
    <name type="scientific">Eucalyptus grandis</name>
    <name type="common">Flooded gum</name>
    <dbReference type="NCBI Taxonomy" id="71139"/>
    <lineage>
        <taxon>Eukaryota</taxon>
        <taxon>Viridiplantae</taxon>
        <taxon>Streptophyta</taxon>
        <taxon>Embryophyta</taxon>
        <taxon>Tracheophyta</taxon>
        <taxon>Spermatophyta</taxon>
        <taxon>Magnoliopsida</taxon>
        <taxon>eudicotyledons</taxon>
        <taxon>Gunneridae</taxon>
        <taxon>Pentapetalae</taxon>
        <taxon>rosids</taxon>
        <taxon>malvids</taxon>
        <taxon>Myrtales</taxon>
        <taxon>Myrtaceae</taxon>
        <taxon>Myrtoideae</taxon>
        <taxon>Eucalypteae</taxon>
        <taxon>Eucalyptus</taxon>
    </lineage>
</organism>
<dbReference type="InParanoid" id="A0A059CCF5"/>
<evidence type="ECO:0000259" key="10">
    <source>
        <dbReference type="SMART" id="SM00848"/>
    </source>
</evidence>
<dbReference type="Gene3D" id="3.90.70.10">
    <property type="entry name" value="Cysteine proteinases"/>
    <property type="match status" value="1"/>
</dbReference>
<dbReference type="SUPFAM" id="SSF54001">
    <property type="entry name" value="Cysteine proteinases"/>
    <property type="match status" value="1"/>
</dbReference>
<dbReference type="PROSITE" id="PS00139">
    <property type="entry name" value="THIOL_PROTEASE_CYS"/>
    <property type="match status" value="1"/>
</dbReference>
<dbReference type="Pfam" id="PF08246">
    <property type="entry name" value="Inhibitor_I29"/>
    <property type="match status" value="1"/>
</dbReference>
<comment type="similarity">
    <text evidence="1">Belongs to the peptidase C1 family.</text>
</comment>
<dbReference type="EMBL" id="KK198756">
    <property type="protein sequence ID" value="KCW76138.1"/>
    <property type="molecule type" value="Genomic_DNA"/>
</dbReference>
<dbReference type="OMA" id="EFLAMHT"/>
<evidence type="ECO:0000256" key="1">
    <source>
        <dbReference type="ARBA" id="ARBA00008455"/>
    </source>
</evidence>
<keyword evidence="7" id="KW-1015">Disulfide bond</keyword>
<evidence type="ECO:0000256" key="4">
    <source>
        <dbReference type="ARBA" id="ARBA00022801"/>
    </source>
</evidence>
<feature type="domain" description="Peptidase C1A papain C-terminal" evidence="9">
    <location>
        <begin position="123"/>
        <end position="337"/>
    </location>
</feature>
<keyword evidence="5" id="KW-0788">Thiol protease</keyword>
<evidence type="ECO:0000256" key="8">
    <source>
        <dbReference type="SAM" id="SignalP"/>
    </source>
</evidence>
<dbReference type="AlphaFoldDB" id="A0A059CCF5"/>
<evidence type="ECO:0000259" key="9">
    <source>
        <dbReference type="SMART" id="SM00645"/>
    </source>
</evidence>
<dbReference type="InterPro" id="IPR013128">
    <property type="entry name" value="Peptidase_C1A"/>
</dbReference>
<sequence>MALSLAGKFYLCLVLMLASWALLAAFRTLHEASIEQKHEQWITKHGRIYADSEEKGKRLEIFANNVRFIEDFNRAGNRTFKLGLNAFSDKTVDEFLQFSTGLLLPSTPRPRTTSFMHANITHIPRCIDWVAKGAVNAIKNQGQCGSCWAFSAVAAIESITQIKTGKLLELSEQQLVDCIKNSGCSRGWMDTAFDYTIQNGGITSETKYPYIATNGTCHVPTASLSVAKIVGYEDVPANNEGEILKAVAMQPVSVSIDGSRREFHLYSSGVFNGNCGTEVTHAVAIVGYGTARDCTNYWKIRNSWGETWGEAGYMRIQRDYAQPEGLCGIAMHASYPVVQ</sequence>
<dbReference type="KEGG" id="egr:104442618"/>
<accession>A0A059CCF5</accession>
<dbReference type="FunFam" id="3.90.70.10:FF:000023">
    <property type="entry name" value="Senescence-specific cysteine protease SAG39"/>
    <property type="match status" value="1"/>
</dbReference>
<evidence type="ECO:0000256" key="3">
    <source>
        <dbReference type="ARBA" id="ARBA00022729"/>
    </source>
</evidence>
<feature type="signal peptide" evidence="8">
    <location>
        <begin position="1"/>
        <end position="25"/>
    </location>
</feature>
<protein>
    <recommendedName>
        <fullName evidence="12">Peptidase C1A papain C-terminal domain-containing protein</fullName>
    </recommendedName>
</protein>
<evidence type="ECO:0000256" key="5">
    <source>
        <dbReference type="ARBA" id="ARBA00022807"/>
    </source>
</evidence>
<dbReference type="GO" id="GO:0005615">
    <property type="term" value="C:extracellular space"/>
    <property type="evidence" value="ECO:0000318"/>
    <property type="project" value="GO_Central"/>
</dbReference>
<reference evidence="11" key="1">
    <citation type="submission" date="2013-07" db="EMBL/GenBank/DDBJ databases">
        <title>The genome of Eucalyptus grandis.</title>
        <authorList>
            <person name="Schmutz J."/>
            <person name="Hayes R."/>
            <person name="Myburg A."/>
            <person name="Tuskan G."/>
            <person name="Grattapaglia D."/>
            <person name="Rokhsar D.S."/>
        </authorList>
    </citation>
    <scope>NUCLEOTIDE SEQUENCE</scope>
    <source>
        <tissue evidence="11">Leaf extractions</tissue>
    </source>
</reference>
<evidence type="ECO:0000313" key="11">
    <source>
        <dbReference type="EMBL" id="KCW76138.1"/>
    </source>
</evidence>
<dbReference type="InterPro" id="IPR013201">
    <property type="entry name" value="Prot_inhib_I29"/>
</dbReference>
<dbReference type="GO" id="GO:0005764">
    <property type="term" value="C:lysosome"/>
    <property type="evidence" value="ECO:0000318"/>
    <property type="project" value="GO_Central"/>
</dbReference>
<dbReference type="MEROPS" id="I29.003"/>
<proteinExistence type="inferred from homology"/>
<dbReference type="GO" id="GO:0051603">
    <property type="term" value="P:proteolysis involved in protein catabolic process"/>
    <property type="evidence" value="ECO:0000318"/>
    <property type="project" value="GO_Central"/>
</dbReference>
<evidence type="ECO:0008006" key="12">
    <source>
        <dbReference type="Google" id="ProtNLM"/>
    </source>
</evidence>
<dbReference type="Pfam" id="PF00112">
    <property type="entry name" value="Peptidase_C1"/>
    <property type="match status" value="1"/>
</dbReference>
<dbReference type="InterPro" id="IPR025660">
    <property type="entry name" value="Pept_his_AS"/>
</dbReference>
<evidence type="ECO:0000256" key="6">
    <source>
        <dbReference type="ARBA" id="ARBA00023145"/>
    </source>
</evidence>
<keyword evidence="6" id="KW-0865">Zymogen</keyword>
<name>A0A059CCF5_EUCGR</name>
<dbReference type="GO" id="GO:0004197">
    <property type="term" value="F:cysteine-type endopeptidase activity"/>
    <property type="evidence" value="ECO:0000318"/>
    <property type="project" value="GO_Central"/>
</dbReference>
<dbReference type="PANTHER" id="PTHR12411">
    <property type="entry name" value="CYSTEINE PROTEASE FAMILY C1-RELATED"/>
    <property type="match status" value="1"/>
</dbReference>
<evidence type="ECO:0000256" key="7">
    <source>
        <dbReference type="ARBA" id="ARBA00023157"/>
    </source>
</evidence>
<dbReference type="CDD" id="cd02248">
    <property type="entry name" value="Peptidase_C1A"/>
    <property type="match status" value="1"/>
</dbReference>
<dbReference type="Gramene" id="KCW76138">
    <property type="protein sequence ID" value="KCW76138"/>
    <property type="gene ID" value="EUGRSUZ_D00514"/>
</dbReference>
<dbReference type="PROSITE" id="PS00639">
    <property type="entry name" value="THIOL_PROTEASE_HIS"/>
    <property type="match status" value="1"/>
</dbReference>
<gene>
    <name evidence="11" type="ORF">EUGRSUZ_D00514</name>
</gene>
<feature type="chain" id="PRO_5018661254" description="Peptidase C1A papain C-terminal domain-containing protein" evidence="8">
    <location>
        <begin position="26"/>
        <end position="339"/>
    </location>
</feature>
<dbReference type="InterPro" id="IPR000169">
    <property type="entry name" value="Pept_cys_AS"/>
</dbReference>
<dbReference type="InterPro" id="IPR000668">
    <property type="entry name" value="Peptidase_C1A_C"/>
</dbReference>
<dbReference type="PRINTS" id="PR00705">
    <property type="entry name" value="PAPAIN"/>
</dbReference>
<dbReference type="SMART" id="SM00645">
    <property type="entry name" value="Pept_C1"/>
    <property type="match status" value="1"/>
</dbReference>
<dbReference type="InterPro" id="IPR038765">
    <property type="entry name" value="Papain-like_cys_pep_sf"/>
</dbReference>
<keyword evidence="4" id="KW-0378">Hydrolase</keyword>
<dbReference type="InterPro" id="IPR039417">
    <property type="entry name" value="Peptidase_C1A_papain-like"/>
</dbReference>
<keyword evidence="3 8" id="KW-0732">Signal</keyword>
<dbReference type="OrthoDB" id="65740at2759"/>
<keyword evidence="2" id="KW-0645">Protease</keyword>
<dbReference type="eggNOG" id="KOG1543">
    <property type="taxonomic scope" value="Eukaryota"/>
</dbReference>
<feature type="domain" description="Cathepsin propeptide inhibitor" evidence="10">
    <location>
        <begin position="38"/>
        <end position="95"/>
    </location>
</feature>